<feature type="non-terminal residue" evidence="1">
    <location>
        <position position="1"/>
    </location>
</feature>
<organism evidence="1 2">
    <name type="scientific">Cetraspora pellucida</name>
    <dbReference type="NCBI Taxonomy" id="1433469"/>
    <lineage>
        <taxon>Eukaryota</taxon>
        <taxon>Fungi</taxon>
        <taxon>Fungi incertae sedis</taxon>
        <taxon>Mucoromycota</taxon>
        <taxon>Glomeromycotina</taxon>
        <taxon>Glomeromycetes</taxon>
        <taxon>Diversisporales</taxon>
        <taxon>Gigasporaceae</taxon>
        <taxon>Cetraspora</taxon>
    </lineage>
</organism>
<dbReference type="EMBL" id="CAJVPW010069034">
    <property type="protein sequence ID" value="CAG8790938.1"/>
    <property type="molecule type" value="Genomic_DNA"/>
</dbReference>
<gene>
    <name evidence="1" type="ORF">SPELUC_LOCUS17224</name>
</gene>
<name>A0ACA9RFI2_9GLOM</name>
<comment type="caution">
    <text evidence="1">The sequence shown here is derived from an EMBL/GenBank/DDBJ whole genome shotgun (WGS) entry which is preliminary data.</text>
</comment>
<feature type="non-terminal residue" evidence="1">
    <location>
        <position position="202"/>
    </location>
</feature>
<dbReference type="Proteomes" id="UP000789366">
    <property type="component" value="Unassembled WGS sequence"/>
</dbReference>
<evidence type="ECO:0000313" key="2">
    <source>
        <dbReference type="Proteomes" id="UP000789366"/>
    </source>
</evidence>
<reference evidence="1" key="1">
    <citation type="submission" date="2021-06" db="EMBL/GenBank/DDBJ databases">
        <authorList>
            <person name="Kallberg Y."/>
            <person name="Tangrot J."/>
            <person name="Rosling A."/>
        </authorList>
    </citation>
    <scope>NUCLEOTIDE SEQUENCE</scope>
    <source>
        <strain evidence="1">28 12/20/2015</strain>
    </source>
</reference>
<sequence length="202" mass="24476">FSTFIERNLEKVFSTWKKLPDEKKLDEEANKIWKQLRDRVSAENEDFINEEIDNIVNEEYATTWTSNFYKNYKYRVIPELSNIDAIRDKRMEQKDISRLKKDINLVVEQMLSNITRFNPRIVRDLKNKTEKKLNDFSTELNVKFNSNFEKNVHVYMLLNFREKMVEIQDKWDKDNTPLGVLDQKKDEYIEIIRLRLQYGHAN</sequence>
<proteinExistence type="predicted"/>
<accession>A0ACA9RFI2</accession>
<evidence type="ECO:0000313" key="1">
    <source>
        <dbReference type="EMBL" id="CAG8790938.1"/>
    </source>
</evidence>
<protein>
    <submittedName>
        <fullName evidence="1">13572_t:CDS:1</fullName>
    </submittedName>
</protein>
<keyword evidence="2" id="KW-1185">Reference proteome</keyword>